<dbReference type="Pfam" id="PF12796">
    <property type="entry name" value="Ank_2"/>
    <property type="match status" value="1"/>
</dbReference>
<evidence type="ECO:0000256" key="1">
    <source>
        <dbReference type="ARBA" id="ARBA00004141"/>
    </source>
</evidence>
<gene>
    <name evidence="10" type="ORF">PPENT_87.1.T0840134</name>
</gene>
<dbReference type="OrthoDB" id="19174at2759"/>
<dbReference type="EC" id="2.3.1.225" evidence="8"/>
<dbReference type="SMART" id="SM00248">
    <property type="entry name" value="ANK"/>
    <property type="match status" value="5"/>
</dbReference>
<reference evidence="10" key="1">
    <citation type="submission" date="2021-01" db="EMBL/GenBank/DDBJ databases">
        <authorList>
            <consortium name="Genoscope - CEA"/>
            <person name="William W."/>
        </authorList>
    </citation>
    <scope>NUCLEOTIDE SEQUENCE</scope>
</reference>
<feature type="transmembrane region" description="Helical" evidence="8">
    <location>
        <begin position="263"/>
        <end position="285"/>
    </location>
</feature>
<evidence type="ECO:0000256" key="5">
    <source>
        <dbReference type="ARBA" id="ARBA00023043"/>
    </source>
</evidence>
<keyword evidence="11" id="KW-1185">Reference proteome</keyword>
<dbReference type="GO" id="GO:0019706">
    <property type="term" value="F:protein-cysteine S-palmitoyltransferase activity"/>
    <property type="evidence" value="ECO:0007669"/>
    <property type="project" value="UniProtKB-EC"/>
</dbReference>
<keyword evidence="3" id="KW-0677">Repeat</keyword>
<evidence type="ECO:0000313" key="10">
    <source>
        <dbReference type="EMBL" id="CAD8185043.1"/>
    </source>
</evidence>
<dbReference type="EMBL" id="CAJJDO010000084">
    <property type="protein sequence ID" value="CAD8185043.1"/>
    <property type="molecule type" value="Genomic_DNA"/>
</dbReference>
<protein>
    <recommendedName>
        <fullName evidence="8">Palmitoyltransferase</fullName>
        <ecNumber evidence="8">2.3.1.225</ecNumber>
    </recommendedName>
</protein>
<comment type="catalytic activity">
    <reaction evidence="8">
        <text>L-cysteinyl-[protein] + hexadecanoyl-CoA = S-hexadecanoyl-L-cysteinyl-[protein] + CoA</text>
        <dbReference type="Rhea" id="RHEA:36683"/>
        <dbReference type="Rhea" id="RHEA-COMP:10131"/>
        <dbReference type="Rhea" id="RHEA-COMP:11032"/>
        <dbReference type="ChEBI" id="CHEBI:29950"/>
        <dbReference type="ChEBI" id="CHEBI:57287"/>
        <dbReference type="ChEBI" id="CHEBI:57379"/>
        <dbReference type="ChEBI" id="CHEBI:74151"/>
        <dbReference type="EC" id="2.3.1.225"/>
    </reaction>
</comment>
<proteinExistence type="inferred from homology"/>
<name>A0A8S1W892_9CILI</name>
<feature type="transmembrane region" description="Helical" evidence="8">
    <location>
        <begin position="443"/>
        <end position="462"/>
    </location>
</feature>
<feature type="transmembrane region" description="Helical" evidence="8">
    <location>
        <begin position="499"/>
        <end position="520"/>
    </location>
</feature>
<dbReference type="GO" id="GO:0016020">
    <property type="term" value="C:membrane"/>
    <property type="evidence" value="ECO:0007669"/>
    <property type="project" value="UniProtKB-SubCell"/>
</dbReference>
<feature type="transmembrane region" description="Helical" evidence="8">
    <location>
        <begin position="292"/>
        <end position="314"/>
    </location>
</feature>
<feature type="transmembrane region" description="Helical" evidence="8">
    <location>
        <begin position="474"/>
        <end position="493"/>
    </location>
</feature>
<comment type="subcellular location">
    <subcellularLocation>
        <location evidence="1">Membrane</location>
        <topology evidence="1">Multi-pass membrane protein</topology>
    </subcellularLocation>
</comment>
<keyword evidence="8" id="KW-0808">Transferase</keyword>
<evidence type="ECO:0000256" key="6">
    <source>
        <dbReference type="ARBA" id="ARBA00023136"/>
    </source>
</evidence>
<dbReference type="AlphaFoldDB" id="A0A8S1W892"/>
<evidence type="ECO:0000256" key="7">
    <source>
        <dbReference type="PROSITE-ProRule" id="PRU00023"/>
    </source>
</evidence>
<feature type="domain" description="Palmitoyltransferase DHHC" evidence="9">
    <location>
        <begin position="397"/>
        <end position="528"/>
    </location>
</feature>
<feature type="repeat" description="ANK" evidence="7">
    <location>
        <begin position="105"/>
        <end position="137"/>
    </location>
</feature>
<organism evidence="10 11">
    <name type="scientific">Paramecium pentaurelia</name>
    <dbReference type="NCBI Taxonomy" id="43138"/>
    <lineage>
        <taxon>Eukaryota</taxon>
        <taxon>Sar</taxon>
        <taxon>Alveolata</taxon>
        <taxon>Ciliophora</taxon>
        <taxon>Intramacronucleata</taxon>
        <taxon>Oligohymenophorea</taxon>
        <taxon>Peniculida</taxon>
        <taxon>Parameciidae</taxon>
        <taxon>Paramecium</taxon>
    </lineage>
</organism>
<comment type="caution">
    <text evidence="10">The sequence shown here is derived from an EMBL/GenBank/DDBJ whole genome shotgun (WGS) entry which is preliminary data.</text>
</comment>
<dbReference type="PANTHER" id="PTHR24161">
    <property type="entry name" value="ANK_REP_REGION DOMAIN-CONTAINING PROTEIN-RELATED"/>
    <property type="match status" value="1"/>
</dbReference>
<keyword evidence="8" id="KW-0012">Acyltransferase</keyword>
<dbReference type="PROSITE" id="PS50088">
    <property type="entry name" value="ANK_REPEAT"/>
    <property type="match status" value="2"/>
</dbReference>
<evidence type="ECO:0000256" key="8">
    <source>
        <dbReference type="RuleBase" id="RU079119"/>
    </source>
</evidence>
<feature type="repeat" description="ANK" evidence="7">
    <location>
        <begin position="72"/>
        <end position="104"/>
    </location>
</feature>
<evidence type="ECO:0000256" key="3">
    <source>
        <dbReference type="ARBA" id="ARBA00022737"/>
    </source>
</evidence>
<keyword evidence="5 7" id="KW-0040">ANK repeat</keyword>
<accession>A0A8S1W892</accession>
<dbReference type="PANTHER" id="PTHR24161:SF85">
    <property type="entry name" value="PALMITOYLTRANSFERASE HIP14"/>
    <property type="match status" value="1"/>
</dbReference>
<sequence length="572" mass="67495">MNDNVLEEYEQLELDSESHDSKLLPQPQQYVQETLEDIIKQQPIFFEQEIQQGNFNVLILHTPENLDELDSTGYALIHHAISFERLDIIRYLLLKGANPLTKSQIQQSCLMMACHFGNQELVRLFIDLGNKINEQDNLQFTPLLYAIKCNQQLIALYLIALQANTDVKDNAGCTIMHWAAYTNDVYMLKYFEGDKSYNQLDSKGKTPLIRAISNYSNDTVEYLLRTYPDIMPNYETDLKTQAIKKIVETIQFQEFIKHHNTKLIQYIIIGIFYLMIGFLVACNFWRLKSDDTYGYCISLISLFLTLISLFYSIFFLSKSTNRQEEGKKISKSLGHPKISYQFHHNNSGEHKHHILEEEINLDDIQDDLENRNSQNLSELLRAVKLYFEKDEQFINFDISRTCSKCKIIQKAQVYHCEHCNKCVKGFQFHSLYLNKCINNTNHLFYVILLLIYFLTFISNVYFTYYTISNNQISITLFFFMPMFSNFISIIELISYYGMIFGIYVISINLIIQIACIFSNLTEHELMNSEQYKYLYELVVIQEFYYMKLRKIGNIFQNIKTQIWNQYNELRIL</sequence>
<evidence type="ECO:0000313" key="11">
    <source>
        <dbReference type="Proteomes" id="UP000689195"/>
    </source>
</evidence>
<keyword evidence="6 8" id="KW-0472">Membrane</keyword>
<keyword evidence="2 8" id="KW-0812">Transmembrane</keyword>
<dbReference type="InterPro" id="IPR002110">
    <property type="entry name" value="Ankyrin_rpt"/>
</dbReference>
<dbReference type="Proteomes" id="UP000689195">
    <property type="component" value="Unassembled WGS sequence"/>
</dbReference>
<evidence type="ECO:0000256" key="2">
    <source>
        <dbReference type="ARBA" id="ARBA00022692"/>
    </source>
</evidence>
<keyword evidence="4 8" id="KW-1133">Transmembrane helix</keyword>
<dbReference type="Pfam" id="PF01529">
    <property type="entry name" value="DHHC"/>
    <property type="match status" value="1"/>
</dbReference>
<comment type="similarity">
    <text evidence="8">Belongs to the DHHC palmitoyltransferase family.</text>
</comment>
<dbReference type="InterPro" id="IPR001594">
    <property type="entry name" value="Palmitoyltrfase_DHHC"/>
</dbReference>
<evidence type="ECO:0000256" key="4">
    <source>
        <dbReference type="ARBA" id="ARBA00022989"/>
    </source>
</evidence>
<evidence type="ECO:0000259" key="9">
    <source>
        <dbReference type="Pfam" id="PF01529"/>
    </source>
</evidence>
<comment type="domain">
    <text evidence="8">The DHHC domain is required for palmitoyltransferase activity.</text>
</comment>
<dbReference type="PROSITE" id="PS50216">
    <property type="entry name" value="DHHC"/>
    <property type="match status" value="1"/>
</dbReference>